<protein>
    <submittedName>
        <fullName evidence="3">Os06g0286310 protein</fullName>
    </submittedName>
</protein>
<comment type="similarity">
    <text evidence="1">Belongs to the alkB family.</text>
</comment>
<evidence type="ECO:0000256" key="1">
    <source>
        <dbReference type="ARBA" id="ARBA00007879"/>
    </source>
</evidence>
<dbReference type="PaxDb" id="39947-A0A0P0WVQ1"/>
<name>A0A0P0WVQ1_ORYSJ</name>
<sequence length="106" mass="12001">MMASRSRLRLAAAGENPIPHSKSGGEGGTERKPEEALRREVTDLGGGSEVVHVPRFVPREAAWGWFDYLDKRIPWTRPTIRVFGRSAVQVQRGHRRRPRLSLNPSF</sequence>
<dbReference type="STRING" id="39947.A0A0P0WVQ1"/>
<gene>
    <name evidence="3" type="ordered locus">Os06g0286310</name>
    <name evidence="3" type="ORF">OSNPB_060286310</name>
</gene>
<reference evidence="4" key="1">
    <citation type="journal article" date="2005" name="Nature">
        <title>The map-based sequence of the rice genome.</title>
        <authorList>
            <consortium name="International rice genome sequencing project (IRGSP)"/>
            <person name="Matsumoto T."/>
            <person name="Wu J."/>
            <person name="Kanamori H."/>
            <person name="Katayose Y."/>
            <person name="Fujisawa M."/>
            <person name="Namiki N."/>
            <person name="Mizuno H."/>
            <person name="Yamamoto K."/>
            <person name="Antonio B.A."/>
            <person name="Baba T."/>
            <person name="Sakata K."/>
            <person name="Nagamura Y."/>
            <person name="Aoki H."/>
            <person name="Arikawa K."/>
            <person name="Arita K."/>
            <person name="Bito T."/>
            <person name="Chiden Y."/>
            <person name="Fujitsuka N."/>
            <person name="Fukunaka R."/>
            <person name="Hamada M."/>
            <person name="Harada C."/>
            <person name="Hayashi A."/>
            <person name="Hijishita S."/>
            <person name="Honda M."/>
            <person name="Hosokawa S."/>
            <person name="Ichikawa Y."/>
            <person name="Idonuma A."/>
            <person name="Iijima M."/>
            <person name="Ikeda M."/>
            <person name="Ikeno M."/>
            <person name="Ito K."/>
            <person name="Ito S."/>
            <person name="Ito T."/>
            <person name="Ito Y."/>
            <person name="Ito Y."/>
            <person name="Iwabuchi A."/>
            <person name="Kamiya K."/>
            <person name="Karasawa W."/>
            <person name="Kurita K."/>
            <person name="Katagiri S."/>
            <person name="Kikuta A."/>
            <person name="Kobayashi H."/>
            <person name="Kobayashi N."/>
            <person name="Machita K."/>
            <person name="Maehara T."/>
            <person name="Masukawa M."/>
            <person name="Mizubayashi T."/>
            <person name="Mukai Y."/>
            <person name="Nagasaki H."/>
            <person name="Nagata Y."/>
            <person name="Naito S."/>
            <person name="Nakashima M."/>
            <person name="Nakama Y."/>
            <person name="Nakamichi Y."/>
            <person name="Nakamura M."/>
            <person name="Meguro A."/>
            <person name="Negishi M."/>
            <person name="Ohta I."/>
            <person name="Ohta T."/>
            <person name="Okamoto M."/>
            <person name="Ono N."/>
            <person name="Saji S."/>
            <person name="Sakaguchi M."/>
            <person name="Sakai K."/>
            <person name="Shibata M."/>
            <person name="Shimokawa T."/>
            <person name="Song J."/>
            <person name="Takazaki Y."/>
            <person name="Terasawa K."/>
            <person name="Tsugane M."/>
            <person name="Tsuji K."/>
            <person name="Ueda S."/>
            <person name="Waki K."/>
            <person name="Yamagata H."/>
            <person name="Yamamoto M."/>
            <person name="Yamamoto S."/>
            <person name="Yamane H."/>
            <person name="Yoshiki S."/>
            <person name="Yoshihara R."/>
            <person name="Yukawa K."/>
            <person name="Zhong H."/>
            <person name="Yano M."/>
            <person name="Yuan Q."/>
            <person name="Ouyang S."/>
            <person name="Liu J."/>
            <person name="Jones K.M."/>
            <person name="Gansberger K."/>
            <person name="Moffat K."/>
            <person name="Hill J."/>
            <person name="Bera J."/>
            <person name="Fadrosh D."/>
            <person name="Jin S."/>
            <person name="Johri S."/>
            <person name="Kim M."/>
            <person name="Overton L."/>
            <person name="Reardon M."/>
            <person name="Tsitrin T."/>
            <person name="Vuong H."/>
            <person name="Weaver B."/>
            <person name="Ciecko A."/>
            <person name="Tallon L."/>
            <person name="Jackson J."/>
            <person name="Pai G."/>
            <person name="Aken S.V."/>
            <person name="Utterback T."/>
            <person name="Reidmuller S."/>
            <person name="Feldblyum T."/>
            <person name="Hsiao J."/>
            <person name="Zismann V."/>
            <person name="Iobst S."/>
            <person name="de Vazeille A.R."/>
            <person name="Buell C.R."/>
            <person name="Ying K."/>
            <person name="Li Y."/>
            <person name="Lu T."/>
            <person name="Huang Y."/>
            <person name="Zhao Q."/>
            <person name="Feng Q."/>
            <person name="Zhang L."/>
            <person name="Zhu J."/>
            <person name="Weng Q."/>
            <person name="Mu J."/>
            <person name="Lu Y."/>
            <person name="Fan D."/>
            <person name="Liu Y."/>
            <person name="Guan J."/>
            <person name="Zhang Y."/>
            <person name="Yu S."/>
            <person name="Liu X."/>
            <person name="Zhang Y."/>
            <person name="Hong G."/>
            <person name="Han B."/>
            <person name="Choisne N."/>
            <person name="Demange N."/>
            <person name="Orjeda G."/>
            <person name="Samain S."/>
            <person name="Cattolico L."/>
            <person name="Pelletier E."/>
            <person name="Couloux A."/>
            <person name="Segurens B."/>
            <person name="Wincker P."/>
            <person name="D'Hont A."/>
            <person name="Scarpelli C."/>
            <person name="Weissenbach J."/>
            <person name="Salanoubat M."/>
            <person name="Quetier F."/>
            <person name="Yu Y."/>
            <person name="Kim H.R."/>
            <person name="Rambo T."/>
            <person name="Currie J."/>
            <person name="Collura K."/>
            <person name="Luo M."/>
            <person name="Yang T."/>
            <person name="Ammiraju J.S.S."/>
            <person name="Engler F."/>
            <person name="Soderlund C."/>
            <person name="Wing R.A."/>
            <person name="Palmer L.E."/>
            <person name="de la Bastide M."/>
            <person name="Spiegel L."/>
            <person name="Nascimento L."/>
            <person name="Zutavern T."/>
            <person name="O'Shaughnessy A."/>
            <person name="Dike S."/>
            <person name="Dedhia N."/>
            <person name="Preston R."/>
            <person name="Balija V."/>
            <person name="McCombie W.R."/>
            <person name="Chow T."/>
            <person name="Chen H."/>
            <person name="Chung M."/>
            <person name="Chen C."/>
            <person name="Shaw J."/>
            <person name="Wu H."/>
            <person name="Hsiao K."/>
            <person name="Chao Y."/>
            <person name="Chu M."/>
            <person name="Cheng C."/>
            <person name="Hour A."/>
            <person name="Lee P."/>
            <person name="Lin S."/>
            <person name="Lin Y."/>
            <person name="Liou J."/>
            <person name="Liu S."/>
            <person name="Hsing Y."/>
            <person name="Raghuvanshi S."/>
            <person name="Mohanty A."/>
            <person name="Bharti A.K."/>
            <person name="Gaur A."/>
            <person name="Gupta V."/>
            <person name="Kumar D."/>
            <person name="Ravi V."/>
            <person name="Vij S."/>
            <person name="Kapur A."/>
            <person name="Khurana P."/>
            <person name="Khurana P."/>
            <person name="Khurana J.P."/>
            <person name="Tyagi A.K."/>
            <person name="Gaikwad K."/>
            <person name="Singh A."/>
            <person name="Dalal V."/>
            <person name="Srivastava S."/>
            <person name="Dixit A."/>
            <person name="Pal A.K."/>
            <person name="Ghazi I.A."/>
            <person name="Yadav M."/>
            <person name="Pandit A."/>
            <person name="Bhargava A."/>
            <person name="Sureshbabu K."/>
            <person name="Batra K."/>
            <person name="Sharma T.R."/>
            <person name="Mohapatra T."/>
            <person name="Singh N.K."/>
            <person name="Messing J."/>
            <person name="Nelson A.B."/>
            <person name="Fuks G."/>
            <person name="Kavchok S."/>
            <person name="Keizer G."/>
            <person name="Linton E."/>
            <person name="Llaca V."/>
            <person name="Song R."/>
            <person name="Tanyolac B."/>
            <person name="Young S."/>
            <person name="Ho-Il K."/>
            <person name="Hahn J.H."/>
            <person name="Sangsakoo G."/>
            <person name="Vanavichit A."/>
            <person name="de Mattos Luiz.A.T."/>
            <person name="Zimmer P.D."/>
            <person name="Malone G."/>
            <person name="Dellagostin O."/>
            <person name="de Oliveira A.C."/>
            <person name="Bevan M."/>
            <person name="Bancroft I."/>
            <person name="Minx P."/>
            <person name="Cordum H."/>
            <person name="Wilson R."/>
            <person name="Cheng Z."/>
            <person name="Jin W."/>
            <person name="Jiang J."/>
            <person name="Leong S.A."/>
            <person name="Iwama H."/>
            <person name="Gojobori T."/>
            <person name="Itoh T."/>
            <person name="Niimura Y."/>
            <person name="Fujii Y."/>
            <person name="Habara T."/>
            <person name="Sakai H."/>
            <person name="Sato Y."/>
            <person name="Wilson G."/>
            <person name="Kumar K."/>
            <person name="McCouch S."/>
            <person name="Juretic N."/>
            <person name="Hoen D."/>
            <person name="Wright S."/>
            <person name="Bruskiewich R."/>
            <person name="Bureau T."/>
            <person name="Miyao A."/>
            <person name="Hirochika H."/>
            <person name="Nishikawa T."/>
            <person name="Kadowaki K."/>
            <person name="Sugiura M."/>
            <person name="Burr B."/>
            <person name="Sasaki T."/>
        </authorList>
    </citation>
    <scope>NUCLEOTIDE SEQUENCE [LARGE SCALE GENOMIC DNA]</scope>
    <source>
        <strain evidence="4">cv. Nipponbare</strain>
    </source>
</reference>
<feature type="compositionally biased region" description="Low complexity" evidence="2">
    <location>
        <begin position="1"/>
        <end position="13"/>
    </location>
</feature>
<evidence type="ECO:0000313" key="3">
    <source>
        <dbReference type="EMBL" id="BAS97279.1"/>
    </source>
</evidence>
<dbReference type="InParanoid" id="A0A0P0WVQ1"/>
<evidence type="ECO:0000256" key="2">
    <source>
        <dbReference type="SAM" id="MobiDB-lite"/>
    </source>
</evidence>
<feature type="compositionally biased region" description="Basic and acidic residues" evidence="2">
    <location>
        <begin position="28"/>
        <end position="42"/>
    </location>
</feature>
<feature type="region of interest" description="Disordered" evidence="2">
    <location>
        <begin position="1"/>
        <end position="43"/>
    </location>
</feature>
<proteinExistence type="inferred from homology"/>
<reference evidence="3 4" key="2">
    <citation type="journal article" date="2013" name="Plant Cell Physiol.">
        <title>Rice Annotation Project Database (RAP-DB): an integrative and interactive database for rice genomics.</title>
        <authorList>
            <person name="Sakai H."/>
            <person name="Lee S.S."/>
            <person name="Tanaka T."/>
            <person name="Numa H."/>
            <person name="Kim J."/>
            <person name="Kawahara Y."/>
            <person name="Wakimoto H."/>
            <person name="Yang C.C."/>
            <person name="Iwamoto M."/>
            <person name="Abe T."/>
            <person name="Yamada Y."/>
            <person name="Muto A."/>
            <person name="Inokuchi H."/>
            <person name="Ikemura T."/>
            <person name="Matsumoto T."/>
            <person name="Sasaki T."/>
            <person name="Itoh T."/>
        </authorList>
    </citation>
    <scope>NUCLEOTIDE SEQUENCE [LARGE SCALE GENOMIC DNA]</scope>
    <source>
        <strain evidence="4">cv. Nipponbare</strain>
    </source>
</reference>
<dbReference type="Gene3D" id="2.60.120.590">
    <property type="entry name" value="Alpha-ketoglutarate-dependent dioxygenase AlkB-like"/>
    <property type="match status" value="1"/>
</dbReference>
<dbReference type="InterPro" id="IPR037151">
    <property type="entry name" value="AlkB-like_sf"/>
</dbReference>
<dbReference type="Proteomes" id="UP000059680">
    <property type="component" value="Chromosome 6"/>
</dbReference>
<organism evidence="3 4">
    <name type="scientific">Oryza sativa subsp. japonica</name>
    <name type="common">Rice</name>
    <dbReference type="NCBI Taxonomy" id="39947"/>
    <lineage>
        <taxon>Eukaryota</taxon>
        <taxon>Viridiplantae</taxon>
        <taxon>Streptophyta</taxon>
        <taxon>Embryophyta</taxon>
        <taxon>Tracheophyta</taxon>
        <taxon>Spermatophyta</taxon>
        <taxon>Magnoliopsida</taxon>
        <taxon>Liliopsida</taxon>
        <taxon>Poales</taxon>
        <taxon>Poaceae</taxon>
        <taxon>BOP clade</taxon>
        <taxon>Oryzoideae</taxon>
        <taxon>Oryzeae</taxon>
        <taxon>Oryzinae</taxon>
        <taxon>Oryza</taxon>
        <taxon>Oryza sativa</taxon>
    </lineage>
</organism>
<dbReference type="EMBL" id="AP014962">
    <property type="protein sequence ID" value="BAS97279.1"/>
    <property type="molecule type" value="Genomic_DNA"/>
</dbReference>
<keyword evidence="4" id="KW-1185">Reference proteome</keyword>
<dbReference type="AlphaFoldDB" id="A0A0P0WVQ1"/>
<evidence type="ECO:0000313" key="4">
    <source>
        <dbReference type="Proteomes" id="UP000059680"/>
    </source>
</evidence>
<accession>A0A0P0WVQ1</accession>
<dbReference type="Gramene" id="Os06t0286310-01">
    <property type="protein sequence ID" value="Os06t0286310-01"/>
    <property type="gene ID" value="Os06g0286310"/>
</dbReference>
<reference evidence="3 4" key="3">
    <citation type="journal article" date="2013" name="Rice">
        <title>Improvement of the Oryza sativa Nipponbare reference genome using next generation sequence and optical map data.</title>
        <authorList>
            <person name="Kawahara Y."/>
            <person name="de la Bastide M."/>
            <person name="Hamilton J.P."/>
            <person name="Kanamori H."/>
            <person name="McCombie W.R."/>
            <person name="Ouyang S."/>
            <person name="Schwartz D.C."/>
            <person name="Tanaka T."/>
            <person name="Wu J."/>
            <person name="Zhou S."/>
            <person name="Childs K.L."/>
            <person name="Davidson R.M."/>
            <person name="Lin H."/>
            <person name="Quesada-Ocampo L."/>
            <person name="Vaillancourt B."/>
            <person name="Sakai H."/>
            <person name="Lee S.S."/>
            <person name="Kim J."/>
            <person name="Numa H."/>
            <person name="Itoh T."/>
            <person name="Buell C.R."/>
            <person name="Matsumoto T."/>
        </authorList>
    </citation>
    <scope>NUCLEOTIDE SEQUENCE [LARGE SCALE GENOMIC DNA]</scope>
    <source>
        <strain evidence="4">cv. Nipponbare</strain>
    </source>
</reference>